<feature type="transmembrane region" description="Helical" evidence="1">
    <location>
        <begin position="222"/>
        <end position="254"/>
    </location>
</feature>
<evidence type="ECO:0000256" key="1">
    <source>
        <dbReference type="SAM" id="Phobius"/>
    </source>
</evidence>
<evidence type="ECO:0000313" key="3">
    <source>
        <dbReference type="Proteomes" id="UP000028134"/>
    </source>
</evidence>
<evidence type="ECO:0000313" key="2">
    <source>
        <dbReference type="EMBL" id="KDS32236.1"/>
    </source>
</evidence>
<name>A0A078RC83_PHOVU</name>
<feature type="transmembrane region" description="Helical" evidence="1">
    <location>
        <begin position="261"/>
        <end position="282"/>
    </location>
</feature>
<dbReference type="Proteomes" id="UP000028134">
    <property type="component" value="Unassembled WGS sequence"/>
</dbReference>
<reference evidence="2 3" key="1">
    <citation type="submission" date="2014-04" db="EMBL/GenBank/DDBJ databases">
        <authorList>
            <person name="Sears C."/>
            <person name="Carroll K."/>
            <person name="Sack B.R."/>
            <person name="Qadri F."/>
            <person name="Myers L.L."/>
            <person name="Chung G.-T."/>
            <person name="Escheverria P."/>
            <person name="Fraser C.M."/>
            <person name="Sadzewicz L."/>
            <person name="Shefchek K.A."/>
            <person name="Tallon L."/>
            <person name="Das S.P."/>
            <person name="Daugherty S."/>
            <person name="Mongodin E.F."/>
        </authorList>
    </citation>
    <scope>NUCLEOTIDE SEQUENCE [LARGE SCALE GENOMIC DNA]</scope>
    <source>
        <strain evidence="3">3775 SL(B) 10 (iv)</strain>
    </source>
</reference>
<feature type="transmembrane region" description="Helical" evidence="1">
    <location>
        <begin position="146"/>
        <end position="166"/>
    </location>
</feature>
<keyword evidence="1" id="KW-0812">Transmembrane</keyword>
<feature type="transmembrane region" description="Helical" evidence="1">
    <location>
        <begin position="105"/>
        <end position="125"/>
    </location>
</feature>
<dbReference type="RefSeq" id="WP_032944907.1">
    <property type="nucleotide sequence ID" value="NZ_JNHI01000005.1"/>
</dbReference>
<feature type="transmembrane region" description="Helical" evidence="1">
    <location>
        <begin position="440"/>
        <end position="458"/>
    </location>
</feature>
<gene>
    <name evidence="2" type="ORF">M097_1109</name>
</gene>
<comment type="caution">
    <text evidence="2">The sequence shown here is derived from an EMBL/GenBank/DDBJ whole genome shotgun (WGS) entry which is preliminary data.</text>
</comment>
<dbReference type="AlphaFoldDB" id="A0A078RC83"/>
<keyword evidence="1" id="KW-0472">Membrane</keyword>
<dbReference type="PATRIC" id="fig|1339350.3.peg.1067"/>
<accession>A0A078RC83</accession>
<organism evidence="2 3">
    <name type="scientific">Phocaeicola vulgatus str. 3775 SL</name>
    <name type="common">B</name>
    <name type="synonym">iv</name>
    <dbReference type="NCBI Taxonomy" id="1339350"/>
    <lineage>
        <taxon>Bacteria</taxon>
        <taxon>Pseudomonadati</taxon>
        <taxon>Bacteroidota</taxon>
        <taxon>Bacteroidia</taxon>
        <taxon>Bacteroidales</taxon>
        <taxon>Bacteroidaceae</taxon>
        <taxon>Phocaeicola</taxon>
    </lineage>
</organism>
<sequence length="475" mass="55061">MNLKSHSTFKILFFTIYLLIGILLSLSKNTQYLSTEYNFILTAYFITGGAWGLCIYKKNIYIFEPATIVLGLTIITYAVAPLISINTNDLTINGFYVFDGCVEATIIYILAFCLFLFIYYSQPPISFNSIRKKQFYLPQKQIRKKIIIIAFGFSLLSISICLLDLLQKGFSLNYILSLGTQGYLEKTEDQGGAIINLRYLMIPCFLYIDLLSTQKKEKYFNWILRLIAIACLFMTNKRWLIIVVILSPIVLYYLRNKKSPPIWLTSILGCILFFLNGAMQYMRYYATTSILNVDWSGLNFSELWKGISGNFDLYKTLYAAVLYFPYYHPHTLGEQMIYLTAVTCIPRSLWPEKPISIFEQLKGQFMGQGSIDGAWAYAQLTEFYIEFGIIGTLFLFGLFAKLCLWLKKKAIIPRTYHDLVIASFMFPMLMQLVIRGYLPINFWALFFMTIPILCIIKINRYLNKNGNSNNRLRHR</sequence>
<feature type="transmembrane region" description="Helical" evidence="1">
    <location>
        <begin position="37"/>
        <end position="56"/>
    </location>
</feature>
<feature type="transmembrane region" description="Helical" evidence="1">
    <location>
        <begin position="68"/>
        <end position="85"/>
    </location>
</feature>
<dbReference type="EMBL" id="JNHI01000005">
    <property type="protein sequence ID" value="KDS32236.1"/>
    <property type="molecule type" value="Genomic_DNA"/>
</dbReference>
<dbReference type="NCBIfam" id="TIGR04370">
    <property type="entry name" value="glyco_rpt_poly"/>
    <property type="match status" value="1"/>
</dbReference>
<keyword evidence="1" id="KW-1133">Transmembrane helix</keyword>
<feature type="transmembrane region" description="Helical" evidence="1">
    <location>
        <begin position="383"/>
        <end position="404"/>
    </location>
</feature>
<proteinExistence type="predicted"/>
<protein>
    <submittedName>
        <fullName evidence="2">Putative membrane protein</fullName>
    </submittedName>
</protein>